<feature type="region of interest" description="Disordered" evidence="1">
    <location>
        <begin position="198"/>
        <end position="227"/>
    </location>
</feature>
<gene>
    <name evidence="2" type="ORF">UY3_17594</name>
</gene>
<name>M7AR83_CHEMY</name>
<protein>
    <submittedName>
        <fullName evidence="2">EMI domain-containing protein 1</fullName>
    </submittedName>
</protein>
<dbReference type="AlphaFoldDB" id="M7AR83"/>
<accession>M7AR83</accession>
<keyword evidence="3" id="KW-1185">Reference proteome</keyword>
<evidence type="ECO:0000313" key="3">
    <source>
        <dbReference type="Proteomes" id="UP000031443"/>
    </source>
</evidence>
<dbReference type="STRING" id="8469.M7AR83"/>
<dbReference type="EMBL" id="KB591437">
    <property type="protein sequence ID" value="EMP25330.1"/>
    <property type="molecule type" value="Genomic_DNA"/>
</dbReference>
<proteinExistence type="predicted"/>
<organism evidence="2 3">
    <name type="scientific">Chelonia mydas</name>
    <name type="common">Green sea-turtle</name>
    <name type="synonym">Chelonia agassizi</name>
    <dbReference type="NCBI Taxonomy" id="8469"/>
    <lineage>
        <taxon>Eukaryota</taxon>
        <taxon>Metazoa</taxon>
        <taxon>Chordata</taxon>
        <taxon>Craniata</taxon>
        <taxon>Vertebrata</taxon>
        <taxon>Euteleostomi</taxon>
        <taxon>Archelosauria</taxon>
        <taxon>Testudinata</taxon>
        <taxon>Testudines</taxon>
        <taxon>Cryptodira</taxon>
        <taxon>Durocryptodira</taxon>
        <taxon>Americhelydia</taxon>
        <taxon>Chelonioidea</taxon>
        <taxon>Cheloniidae</taxon>
        <taxon>Chelonia</taxon>
    </lineage>
</organism>
<evidence type="ECO:0000256" key="1">
    <source>
        <dbReference type="SAM" id="MobiDB-lite"/>
    </source>
</evidence>
<sequence>MVLININPLETISYVAPQEAGRPAPLRRLPLRPATYSGCLNCSKVVELTARLSSLEAKAPLVRRGRMVQGASPERRDFRVFQGLRDPQAPLPQWGLQYPALLTQGTRFCQTPSLNLTALALWGLQDPQGLQGQWVLWAPQGQLGYQALRGAMGYPERQVLTEPPVPQGRKETDMISELCELDSLNGWAARSQPFDGDPVVSVGSPLHAESVDDNSSVCLEPDGWDSS</sequence>
<reference evidence="3" key="1">
    <citation type="journal article" date="2013" name="Nat. Genet.">
        <title>The draft genomes of soft-shell turtle and green sea turtle yield insights into the development and evolution of the turtle-specific body plan.</title>
        <authorList>
            <person name="Wang Z."/>
            <person name="Pascual-Anaya J."/>
            <person name="Zadissa A."/>
            <person name="Li W."/>
            <person name="Niimura Y."/>
            <person name="Huang Z."/>
            <person name="Li C."/>
            <person name="White S."/>
            <person name="Xiong Z."/>
            <person name="Fang D."/>
            <person name="Wang B."/>
            <person name="Ming Y."/>
            <person name="Chen Y."/>
            <person name="Zheng Y."/>
            <person name="Kuraku S."/>
            <person name="Pignatelli M."/>
            <person name="Herrero J."/>
            <person name="Beal K."/>
            <person name="Nozawa M."/>
            <person name="Li Q."/>
            <person name="Wang J."/>
            <person name="Zhang H."/>
            <person name="Yu L."/>
            <person name="Shigenobu S."/>
            <person name="Wang J."/>
            <person name="Liu J."/>
            <person name="Flicek P."/>
            <person name="Searle S."/>
            <person name="Wang J."/>
            <person name="Kuratani S."/>
            <person name="Yin Y."/>
            <person name="Aken B."/>
            <person name="Zhang G."/>
            <person name="Irie N."/>
        </authorList>
    </citation>
    <scope>NUCLEOTIDE SEQUENCE [LARGE SCALE GENOMIC DNA]</scope>
</reference>
<evidence type="ECO:0000313" key="2">
    <source>
        <dbReference type="EMBL" id="EMP25330.1"/>
    </source>
</evidence>
<dbReference type="Proteomes" id="UP000031443">
    <property type="component" value="Unassembled WGS sequence"/>
</dbReference>